<gene>
    <name evidence="1" type="ORF">OQ287_00735</name>
</gene>
<dbReference type="AlphaFoldDB" id="A0AA41ZL54"/>
<sequence length="211" mass="24416">MANLTIDELKAKLEPMGFTIVKMENEDRLFDGDDALFKRLAGESQCYGEYGVGQSTRWMAKHTNARLESVESDERWAVSVRTDIAVPERATVRYCDTGPVGDWGRALSYKHRDRFEDYINGWWPEGISPDLVLVDGRFRVACFLTSLLNAAPGTRLLFDDYCNRPYYHLVEEFVTPAESCGRQMLFERPEDTALDLEKLVWTRDRFMFVME</sequence>
<name>A0AA41ZL54_9GAMM</name>
<evidence type="ECO:0000313" key="1">
    <source>
        <dbReference type="EMBL" id="MCX2522765.1"/>
    </source>
</evidence>
<protein>
    <submittedName>
        <fullName evidence="1">Uncharacterized protein</fullName>
    </submittedName>
</protein>
<evidence type="ECO:0000313" key="2">
    <source>
        <dbReference type="Proteomes" id="UP001165678"/>
    </source>
</evidence>
<dbReference type="EMBL" id="JAPIVE010000001">
    <property type="protein sequence ID" value="MCX2522765.1"/>
    <property type="molecule type" value="Genomic_DNA"/>
</dbReference>
<dbReference type="RefSeq" id="WP_265895251.1">
    <property type="nucleotide sequence ID" value="NZ_JAPIVE010000001.1"/>
</dbReference>
<dbReference type="Proteomes" id="UP001165678">
    <property type="component" value="Unassembled WGS sequence"/>
</dbReference>
<dbReference type="InterPro" id="IPR029063">
    <property type="entry name" value="SAM-dependent_MTases_sf"/>
</dbReference>
<keyword evidence="2" id="KW-1185">Reference proteome</keyword>
<proteinExistence type="predicted"/>
<reference evidence="1" key="1">
    <citation type="submission" date="2022-11" db="EMBL/GenBank/DDBJ databases">
        <title>Larsenimonas rhizosphaerae sp. nov., isolated from a tidal mudflat.</title>
        <authorList>
            <person name="Lee S.D."/>
            <person name="Kim I.S."/>
        </authorList>
    </citation>
    <scope>NUCLEOTIDE SEQUENCE</scope>
    <source>
        <strain evidence="1">GH2-1</strain>
    </source>
</reference>
<organism evidence="1 2">
    <name type="scientific">Larsenimonas rhizosphaerae</name>
    <dbReference type="NCBI Taxonomy" id="2944682"/>
    <lineage>
        <taxon>Bacteria</taxon>
        <taxon>Pseudomonadati</taxon>
        <taxon>Pseudomonadota</taxon>
        <taxon>Gammaproteobacteria</taxon>
        <taxon>Oceanospirillales</taxon>
        <taxon>Halomonadaceae</taxon>
        <taxon>Larsenimonas</taxon>
    </lineage>
</organism>
<accession>A0AA41ZL54</accession>
<comment type="caution">
    <text evidence="1">The sequence shown here is derived from an EMBL/GenBank/DDBJ whole genome shotgun (WGS) entry which is preliminary data.</text>
</comment>
<dbReference type="Gene3D" id="3.40.50.150">
    <property type="entry name" value="Vaccinia Virus protein VP39"/>
    <property type="match status" value="1"/>
</dbReference>